<name>A0A7C5KFZ9_9BACT</name>
<dbReference type="SUPFAM" id="SSF53474">
    <property type="entry name" value="alpha/beta-Hydrolases"/>
    <property type="match status" value="1"/>
</dbReference>
<proteinExistence type="predicted"/>
<dbReference type="InterPro" id="IPR029058">
    <property type="entry name" value="AB_hydrolase_fold"/>
</dbReference>
<sequence>MIFLSGWSGFREIYPEISKKCKYIVPFEDEGFLERYLNEIKQEEDLIVGWSLGANLIIRELDRLNAKRIILIAPFFNFTDYVNKRAIDLMIRSFERNREKCVIDFWSKIGIRTDLQTKVSHSLKDGLIFLKERNNFNEVYHKRNILVIAPTNDRILPLNAFIEVYKRIFGSIIKIYSNHYIEESILERIIFDNI</sequence>
<accession>A0A7C5KFZ9</accession>
<evidence type="ECO:0008006" key="2">
    <source>
        <dbReference type="Google" id="ProtNLM"/>
    </source>
</evidence>
<organism evidence="1">
    <name type="scientific">Thermodesulfobium narugense</name>
    <dbReference type="NCBI Taxonomy" id="184064"/>
    <lineage>
        <taxon>Bacteria</taxon>
        <taxon>Pseudomonadati</taxon>
        <taxon>Thermodesulfobiota</taxon>
        <taxon>Thermodesulfobiia</taxon>
        <taxon>Thermodesulfobiales</taxon>
        <taxon>Thermodesulfobiaceae</taxon>
        <taxon>Thermodesulfobium</taxon>
    </lineage>
</organism>
<gene>
    <name evidence="1" type="ORF">ENL70_06930</name>
</gene>
<dbReference type="Gene3D" id="3.40.50.1820">
    <property type="entry name" value="alpha/beta hydrolase"/>
    <property type="match status" value="1"/>
</dbReference>
<protein>
    <recommendedName>
        <fullName evidence="2">Alpha/beta hydrolase</fullName>
    </recommendedName>
</protein>
<comment type="caution">
    <text evidence="1">The sequence shown here is derived from an EMBL/GenBank/DDBJ whole genome shotgun (WGS) entry which is preliminary data.</text>
</comment>
<dbReference type="AlphaFoldDB" id="A0A7C5KFZ9"/>
<evidence type="ECO:0000313" key="1">
    <source>
        <dbReference type="EMBL" id="HHI66262.1"/>
    </source>
</evidence>
<dbReference type="EMBL" id="DRUY01000236">
    <property type="protein sequence ID" value="HHI66262.1"/>
    <property type="molecule type" value="Genomic_DNA"/>
</dbReference>
<reference evidence="1" key="1">
    <citation type="journal article" date="2020" name="mSystems">
        <title>Genome- and Community-Level Interaction Insights into Carbon Utilization and Element Cycling Functions of Hydrothermarchaeota in Hydrothermal Sediment.</title>
        <authorList>
            <person name="Zhou Z."/>
            <person name="Liu Y."/>
            <person name="Xu W."/>
            <person name="Pan J."/>
            <person name="Luo Z.H."/>
            <person name="Li M."/>
        </authorList>
    </citation>
    <scope>NUCLEOTIDE SEQUENCE [LARGE SCALE GENOMIC DNA]</scope>
    <source>
        <strain evidence="1">SpSt-1019</strain>
    </source>
</reference>